<keyword evidence="7" id="KW-0812">Transmembrane</keyword>
<evidence type="ECO:0000256" key="3">
    <source>
        <dbReference type="ARBA" id="ARBA00015684"/>
    </source>
</evidence>
<dbReference type="GO" id="GO:0043161">
    <property type="term" value="P:proteasome-mediated ubiquitin-dependent protein catabolic process"/>
    <property type="evidence" value="ECO:0007669"/>
    <property type="project" value="TreeGrafter"/>
</dbReference>
<feature type="region of interest" description="Disordered" evidence="6">
    <location>
        <begin position="1715"/>
        <end position="1917"/>
    </location>
</feature>
<feature type="transmembrane region" description="Helical" evidence="7">
    <location>
        <begin position="2288"/>
        <end position="2315"/>
    </location>
</feature>
<feature type="region of interest" description="Disordered" evidence="6">
    <location>
        <begin position="1106"/>
        <end position="1416"/>
    </location>
</feature>
<feature type="compositionally biased region" description="Basic and acidic residues" evidence="6">
    <location>
        <begin position="960"/>
        <end position="981"/>
    </location>
</feature>
<dbReference type="GO" id="GO:0005634">
    <property type="term" value="C:nucleus"/>
    <property type="evidence" value="ECO:0007669"/>
    <property type="project" value="TreeGrafter"/>
</dbReference>
<feature type="region of interest" description="Disordered" evidence="6">
    <location>
        <begin position="920"/>
        <end position="1015"/>
    </location>
</feature>
<feature type="compositionally biased region" description="Basic and acidic residues" evidence="6">
    <location>
        <begin position="1956"/>
        <end position="1982"/>
    </location>
</feature>
<dbReference type="GO" id="GO:0008540">
    <property type="term" value="C:proteasome regulatory particle, base subcomplex"/>
    <property type="evidence" value="ECO:0007669"/>
    <property type="project" value="TreeGrafter"/>
</dbReference>
<feature type="domain" description="26S proteasome non-ATPase regulatory subunit 1/RPN2 N-terminal" evidence="9">
    <location>
        <begin position="5"/>
        <end position="116"/>
    </location>
</feature>
<feature type="compositionally biased region" description="Polar residues" evidence="6">
    <location>
        <begin position="1288"/>
        <end position="1297"/>
    </location>
</feature>
<feature type="compositionally biased region" description="Basic and acidic residues" evidence="6">
    <location>
        <begin position="1239"/>
        <end position="1261"/>
    </location>
</feature>
<feature type="compositionally biased region" description="Basic and acidic residues" evidence="6">
    <location>
        <begin position="931"/>
        <end position="943"/>
    </location>
</feature>
<dbReference type="Proteomes" id="UP000308549">
    <property type="component" value="Unassembled WGS sequence"/>
</dbReference>
<keyword evidence="4" id="KW-0677">Repeat</keyword>
<dbReference type="EMBL" id="NAJL01000005">
    <property type="protein sequence ID" value="TKA32482.1"/>
    <property type="molecule type" value="Genomic_DNA"/>
</dbReference>
<feature type="compositionally biased region" description="Basic and acidic residues" evidence="6">
    <location>
        <begin position="1814"/>
        <end position="1831"/>
    </location>
</feature>
<dbReference type="InterPro" id="IPR016024">
    <property type="entry name" value="ARM-type_fold"/>
</dbReference>
<evidence type="ECO:0000259" key="9">
    <source>
        <dbReference type="Pfam" id="PF21505"/>
    </source>
</evidence>
<keyword evidence="11" id="KW-1185">Reference proteome</keyword>
<gene>
    <name evidence="10" type="ORF">B0A50_01590</name>
</gene>
<feature type="compositionally biased region" description="Polar residues" evidence="6">
    <location>
        <begin position="1991"/>
        <end position="2000"/>
    </location>
</feature>
<evidence type="ECO:0000256" key="7">
    <source>
        <dbReference type="SAM" id="Phobius"/>
    </source>
</evidence>
<feature type="region of interest" description="Disordered" evidence="6">
    <location>
        <begin position="386"/>
        <end position="429"/>
    </location>
</feature>
<accession>A0A4U0UCP2</accession>
<feature type="compositionally biased region" description="Acidic residues" evidence="6">
    <location>
        <begin position="1122"/>
        <end position="1147"/>
    </location>
</feature>
<evidence type="ECO:0000313" key="10">
    <source>
        <dbReference type="EMBL" id="TKA32482.1"/>
    </source>
</evidence>
<keyword evidence="5" id="KW-0647">Proteasome</keyword>
<dbReference type="Pfam" id="PF21505">
    <property type="entry name" value="RPN2_N"/>
    <property type="match status" value="2"/>
</dbReference>
<dbReference type="Pfam" id="PF13646">
    <property type="entry name" value="HEAT_2"/>
    <property type="match status" value="1"/>
</dbReference>
<evidence type="ECO:0000313" key="11">
    <source>
        <dbReference type="Proteomes" id="UP000308549"/>
    </source>
</evidence>
<dbReference type="PANTHER" id="PTHR10943:SF2">
    <property type="entry name" value="26S PROTEASOME NON-ATPASE REGULATORY SUBUNIT 1"/>
    <property type="match status" value="1"/>
</dbReference>
<feature type="compositionally biased region" description="Polar residues" evidence="6">
    <location>
        <begin position="1377"/>
        <end position="1391"/>
    </location>
</feature>
<dbReference type="FunFam" id="1.25.10.10:FF:000017">
    <property type="entry name" value="26S proteasome non-ATPase regulatory subunit 1"/>
    <property type="match status" value="1"/>
</dbReference>
<evidence type="ECO:0000256" key="5">
    <source>
        <dbReference type="ARBA" id="ARBA00022942"/>
    </source>
</evidence>
<dbReference type="OrthoDB" id="261572at2759"/>
<dbReference type="Gene3D" id="1.25.10.10">
    <property type="entry name" value="Leucine-rich Repeat Variant"/>
    <property type="match status" value="1"/>
</dbReference>
<reference evidence="10 11" key="1">
    <citation type="submission" date="2017-03" db="EMBL/GenBank/DDBJ databases">
        <title>Genomes of endolithic fungi from Antarctica.</title>
        <authorList>
            <person name="Coleine C."/>
            <person name="Masonjones S."/>
            <person name="Stajich J.E."/>
        </authorList>
    </citation>
    <scope>NUCLEOTIDE SEQUENCE [LARGE SCALE GENOMIC DNA]</scope>
    <source>
        <strain evidence="10 11">CCFEE 6315</strain>
    </source>
</reference>
<feature type="compositionally biased region" description="Low complexity" evidence="6">
    <location>
        <begin position="1106"/>
        <end position="1117"/>
    </location>
</feature>
<dbReference type="InterPro" id="IPR040623">
    <property type="entry name" value="RPN2_C"/>
</dbReference>
<dbReference type="InterPro" id="IPR002015">
    <property type="entry name" value="Proteasome/cyclosome_rpt"/>
</dbReference>
<feature type="compositionally biased region" description="Basic and acidic residues" evidence="6">
    <location>
        <begin position="1742"/>
        <end position="1757"/>
    </location>
</feature>
<protein>
    <recommendedName>
        <fullName evidence="3">26S proteasome regulatory subunit RPN2</fullName>
    </recommendedName>
</protein>
<dbReference type="Pfam" id="PF01851">
    <property type="entry name" value="PC_rep"/>
    <property type="match status" value="2"/>
</dbReference>
<feature type="compositionally biased region" description="Polar residues" evidence="6">
    <location>
        <begin position="1315"/>
        <end position="1324"/>
    </location>
</feature>
<feature type="compositionally biased region" description="Low complexity" evidence="6">
    <location>
        <begin position="2015"/>
        <end position="2025"/>
    </location>
</feature>
<dbReference type="PANTHER" id="PTHR10943">
    <property type="entry name" value="26S PROTEASOME NON-ATPASE REGULATORY SUBUNIT"/>
    <property type="match status" value="1"/>
</dbReference>
<feature type="domain" description="26S proteasome regulatory subunit RPN2 C-terminal" evidence="8">
    <location>
        <begin position="900"/>
        <end position="1071"/>
    </location>
</feature>
<keyword evidence="7" id="KW-1133">Transmembrane helix</keyword>
<feature type="domain" description="26S proteasome non-ATPase regulatory subunit 1/RPN2 N-terminal" evidence="9">
    <location>
        <begin position="198"/>
        <end position="367"/>
    </location>
</feature>
<feature type="compositionally biased region" description="Polar residues" evidence="6">
    <location>
        <begin position="1797"/>
        <end position="1813"/>
    </location>
</feature>
<feature type="region of interest" description="Disordered" evidence="6">
    <location>
        <begin position="1946"/>
        <end position="2065"/>
    </location>
</feature>
<feature type="compositionally biased region" description="Polar residues" evidence="6">
    <location>
        <begin position="136"/>
        <end position="165"/>
    </location>
</feature>
<evidence type="ECO:0000259" key="8">
    <source>
        <dbReference type="Pfam" id="PF18004"/>
    </source>
</evidence>
<comment type="function">
    <text evidence="1">Acts as a regulatory subunit of the 26S proteasome which is involved in the ATP-dependent degradation of ubiquitinated proteins.</text>
</comment>
<feature type="compositionally biased region" description="Basic and acidic residues" evidence="6">
    <location>
        <begin position="998"/>
        <end position="1015"/>
    </location>
</feature>
<dbReference type="InterPro" id="IPR048570">
    <property type="entry name" value="PSMD1_RPN2_N"/>
</dbReference>
<evidence type="ECO:0000256" key="1">
    <source>
        <dbReference type="ARBA" id="ARBA00002187"/>
    </source>
</evidence>
<feature type="compositionally biased region" description="Polar residues" evidence="6">
    <location>
        <begin position="1890"/>
        <end position="1906"/>
    </location>
</feature>
<evidence type="ECO:0000256" key="6">
    <source>
        <dbReference type="SAM" id="MobiDB-lite"/>
    </source>
</evidence>
<feature type="region of interest" description="Disordered" evidence="6">
    <location>
        <begin position="121"/>
        <end position="194"/>
    </location>
</feature>
<proteinExistence type="inferred from homology"/>
<organism evidence="10 11">
    <name type="scientific">Salinomyces thailandicus</name>
    <dbReference type="NCBI Taxonomy" id="706561"/>
    <lineage>
        <taxon>Eukaryota</taxon>
        <taxon>Fungi</taxon>
        <taxon>Dikarya</taxon>
        <taxon>Ascomycota</taxon>
        <taxon>Pezizomycotina</taxon>
        <taxon>Dothideomycetes</taxon>
        <taxon>Dothideomycetidae</taxon>
        <taxon>Mycosphaerellales</taxon>
        <taxon>Teratosphaeriaceae</taxon>
        <taxon>Salinomyces</taxon>
    </lineage>
</organism>
<evidence type="ECO:0000256" key="4">
    <source>
        <dbReference type="ARBA" id="ARBA00022737"/>
    </source>
</evidence>
<evidence type="ECO:0000256" key="2">
    <source>
        <dbReference type="ARBA" id="ARBA00006308"/>
    </source>
</evidence>
<feature type="compositionally biased region" description="Polar residues" evidence="6">
    <location>
        <begin position="388"/>
        <end position="405"/>
    </location>
</feature>
<dbReference type="SUPFAM" id="SSF48371">
    <property type="entry name" value="ARM repeat"/>
    <property type="match status" value="1"/>
</dbReference>
<feature type="compositionally biased region" description="Acidic residues" evidence="6">
    <location>
        <begin position="982"/>
        <end position="993"/>
    </location>
</feature>
<keyword evidence="7" id="KW-0472">Membrane</keyword>
<feature type="compositionally biased region" description="Basic and acidic residues" evidence="6">
    <location>
        <begin position="2001"/>
        <end position="2012"/>
    </location>
</feature>
<feature type="compositionally biased region" description="Basic residues" evidence="6">
    <location>
        <begin position="1832"/>
        <end position="1843"/>
    </location>
</feature>
<dbReference type="InterPro" id="IPR011989">
    <property type="entry name" value="ARM-like"/>
</dbReference>
<feature type="compositionally biased region" description="Basic and acidic residues" evidence="6">
    <location>
        <begin position="420"/>
        <end position="429"/>
    </location>
</feature>
<feature type="compositionally biased region" description="Low complexity" evidence="6">
    <location>
        <begin position="1170"/>
        <end position="1179"/>
    </location>
</feature>
<sequence length="2317" mass="256068">MVGLTSAAGLVGFLSEPDPALQAFALERLNDEIESVWTEVSGAIGQIEALYEDESFSHRELAALVLSKVYYQLQEYNEAMAFALGAGKLFDIDNAEEYEDTIVAKCIDTYVALCAMHNPPTPASSARQGEVGDNFGNANGASSALGSMSSPTTPFSHAQLPSKSLLSRDDEAGWDSSAPGGGNAGVPGAHPHPLTLPNHVKKNLQTIVQRIFQSCYETGAYKQVVGIAVEARNMDILREAILRTSQDEKKDKSKATSQGVGQTEELMEYVLDICMNVVQERGLRNEILKLILGLLNDIPNPDYFAIARCVVYLDQHAMASNMLKQLVQKGDGRSLAIAYQLCFDLYENGTQEFLQKIMEELPETEDVEASDLTQMNGDAVRPEATPLANENESAQESDQLLSELQDSAGPAQSLPSRSKPPPESKEQEKCFTNVRNILRGTTSIELNLEFLYRSSHSDKAVLNKVRDSLEARNSIFHTSVTFANAFMNAGTTIDSFFRENLEWLGKAVNWSKFTATAALGVIHRGNLGQGQKLLDPYLPKDNQTSSAGSAYSQGGSLFALGLIYTNHGTHVLDYLQRQFKATQEEVVQHGGALGLGVAGMATGSEEIYDELKNVLYQDSAINGEAVGLAMGLVMLGTGNVKALDDMIQYAHDTQHEKIVRGLALGMALIMYARQEAADDLINGLLEDADPALRYGGILTVALAYCGSGSNKAVRKLLHVAVSDVSDDVRRAAVMSLGFVLFRKPGSVPRMVELLSESYNPHVRYGATMALGIACAGTGLDEAIDLLEPMTKDSVDFVRQGALIALAMILVQQNEAMNPKVTVIRQQLQKSIADRHEDAMAKFGCAIALGIIDAGGRNCTIGLQTQTGNLNMAAIVGMAVFTQYWYWFPLTHFLSLSFTPTAIIGVDQDLELPKFRFHSNTRPSMFDYPPEQEVKTEEAPEKVKTAVLSTTAQAKRRKAAKDKQNRRESMDVDEAPKTPKADAEDDKMETDDNVVDPAKMAEEKESEGKESGTKKKVEKEKIGFELENMSRVLPAQIRHISFLPEGRYQPVKKPTGGVVLLHDIKPNESKELLELKAKKKTTASALVPGQQLGGVSAADTAMNDAASAPSGGAAAAAGVLTAVDEDEEGGEEAPVPDEFEVEEDEEEQGPGGRSAAVDVSFTPLADHSQYGESSSQAESRSSGKRSGETKRESKESGGGGSQSTPSSRASTEGGSRGRGQWHRNRKSGDFLLGSVFTNGHAHDKDDDREGDGEREREADGRRAQRYGKRQAHDGHLHVGKQRHAYRLSMESSHGSSPLSREVSMGDGADERPRSGPQHSRTSSMDPAQLVQMALELSESRRRHASGSMHLSLPSPRDNRRASGFSSHHGAEQRRASARASTSHTKQQLLHSNQPPRQPPQAEPEAIRSDSPLVDSIPDHFSSATLARAEKARKYFELASEHRRLLQCLPPLKPDADVPGNNTFVSTSSPHTTYPQIERFPSHQGYKYDLGRQYNPLQALRNRRLRTRERRPLPAPTDLWVDTERTRLWIDNVEGMKSDPEYRKEPDRVLLPTFDEQTEAEGPLQLPIKSQGRTDTPSPIFTRAENGWSIEPPELLADTYWTEKADNKALIENRHGNLIFQSRVRDSLAARRSAEMGSKTQIQEEKGHAADHVPFNKRAHRRTLLLPKRHRHLAINRSPSVTSVSSDEGRLAYGSEGGDENVGPLARHMQQMIAKDEEGELSSPDMMSPDRPDSEHTQFPVLRGHIERTRRDTNSHGERQTPQVKGRLSVDAPRPRRARSAEGRLVNTDDPEMSAEDLLSNNDPTSPQIPDIESSSWKETKPYDSRASPTERQKNRRRRLPLFRSRSKDRDNIGRTDFALGTEMKAAPGDANDPRTSQESSRPFLMRHRTTDNSSSSLRRQGTHSTIDSTKEQGSAVGRFLKGSRIGDLVRNDRSRFGDRFRSRERLDEVNHGSGIDASDRSERGDDGRDVTEDDGRPSLERRGSRPKYNIPNLPSFTSSAGRSKETPGSKETDPIAQQQFQRAAARSPRFDRLAPPHIELPVDSDVSTQGAETAVPSEQKRKSYDSLEADSKAASQTSLAFGNWQAEGRAHDKRFNQIKHGHRHWSISDRLQSERTPSGVTARDVARVRALLLSSGVKAREIQRRGDSPPDDRLPVIQNVLQFVGKELGQVPRKEEHIEACRMLSDDLSSTLETFGKTIEGFEKGPAQSLGSQLDDLLHKASEQLAKKVQETSDEADAFIVELTTRQPQDIKRVDDAIDEMLRQRRRQFRLLRRAGFKLLEWTVLSVMWWVWFVVVMFNTLTSIVGFVLGLVRWLFWF</sequence>
<dbReference type="GO" id="GO:0034515">
    <property type="term" value="C:proteasome storage granule"/>
    <property type="evidence" value="ECO:0007669"/>
    <property type="project" value="TreeGrafter"/>
</dbReference>
<feature type="region of interest" description="Disordered" evidence="6">
    <location>
        <begin position="1676"/>
        <end position="1701"/>
    </location>
</feature>
<name>A0A4U0UCP2_9PEZI</name>
<comment type="caution">
    <text evidence="10">The sequence shown here is derived from an EMBL/GenBank/DDBJ whole genome shotgun (WGS) entry which is preliminary data.</text>
</comment>
<comment type="similarity">
    <text evidence="2">Belongs to the proteasome subunit S1 family.</text>
</comment>
<dbReference type="Pfam" id="PF18004">
    <property type="entry name" value="RPN2_C"/>
    <property type="match status" value="1"/>
</dbReference>
<feature type="compositionally biased region" description="Basic and acidic residues" evidence="6">
    <location>
        <begin position="1184"/>
        <end position="1194"/>
    </location>
</feature>